<evidence type="ECO:0000313" key="2">
    <source>
        <dbReference type="Proteomes" id="UP000031668"/>
    </source>
</evidence>
<accession>A0A0C2MP44</accession>
<keyword evidence="2" id="KW-1185">Reference proteome</keyword>
<proteinExistence type="predicted"/>
<evidence type="ECO:0008006" key="3">
    <source>
        <dbReference type="Google" id="ProtNLM"/>
    </source>
</evidence>
<organism evidence="1 2">
    <name type="scientific">Thelohanellus kitauei</name>
    <name type="common">Myxosporean</name>
    <dbReference type="NCBI Taxonomy" id="669202"/>
    <lineage>
        <taxon>Eukaryota</taxon>
        <taxon>Metazoa</taxon>
        <taxon>Cnidaria</taxon>
        <taxon>Myxozoa</taxon>
        <taxon>Myxosporea</taxon>
        <taxon>Bivalvulida</taxon>
        <taxon>Platysporina</taxon>
        <taxon>Myxobolidae</taxon>
        <taxon>Thelohanellus</taxon>
    </lineage>
</organism>
<gene>
    <name evidence="1" type="ORF">RF11_11930</name>
</gene>
<dbReference type="AlphaFoldDB" id="A0A0C2MP44"/>
<sequence>MNPQSYSWTKLDSISPWDQYTAHRFEIQKKIVKSIRSKNISISNDTLRITHRVYDRETYGPILSELFSEFADMNFTHCAFIMDNVPFHKCEIIQNTITAFGHSVM</sequence>
<comment type="caution">
    <text evidence="1">The sequence shown here is derived from an EMBL/GenBank/DDBJ whole genome shotgun (WGS) entry which is preliminary data.</text>
</comment>
<reference evidence="1 2" key="1">
    <citation type="journal article" date="2014" name="Genome Biol. Evol.">
        <title>The genome of the myxosporean Thelohanellus kitauei shows adaptations to nutrient acquisition within its fish host.</title>
        <authorList>
            <person name="Yang Y."/>
            <person name="Xiong J."/>
            <person name="Zhou Z."/>
            <person name="Huo F."/>
            <person name="Miao W."/>
            <person name="Ran C."/>
            <person name="Liu Y."/>
            <person name="Zhang J."/>
            <person name="Feng J."/>
            <person name="Wang M."/>
            <person name="Wang M."/>
            <person name="Wang L."/>
            <person name="Yao B."/>
        </authorList>
    </citation>
    <scope>NUCLEOTIDE SEQUENCE [LARGE SCALE GENOMIC DNA]</scope>
    <source>
        <strain evidence="1">Wuqing</strain>
    </source>
</reference>
<name>A0A0C2MP44_THEKT</name>
<dbReference type="EMBL" id="JWZT01003604">
    <property type="protein sequence ID" value="KII66115.1"/>
    <property type="molecule type" value="Genomic_DNA"/>
</dbReference>
<evidence type="ECO:0000313" key="1">
    <source>
        <dbReference type="EMBL" id="KII66115.1"/>
    </source>
</evidence>
<dbReference type="Proteomes" id="UP000031668">
    <property type="component" value="Unassembled WGS sequence"/>
</dbReference>
<protein>
    <recommendedName>
        <fullName evidence="3">Tc1-like transposase DDE domain-containing protein</fullName>
    </recommendedName>
</protein>